<dbReference type="EMBL" id="LAZR01010782">
    <property type="protein sequence ID" value="KKM65092.1"/>
    <property type="molecule type" value="Genomic_DNA"/>
</dbReference>
<evidence type="ECO:0000256" key="1">
    <source>
        <dbReference type="SAM" id="MobiDB-lite"/>
    </source>
</evidence>
<reference evidence="2" key="1">
    <citation type="journal article" date="2015" name="Nature">
        <title>Complex archaea that bridge the gap between prokaryotes and eukaryotes.</title>
        <authorList>
            <person name="Spang A."/>
            <person name="Saw J.H."/>
            <person name="Jorgensen S.L."/>
            <person name="Zaremba-Niedzwiedzka K."/>
            <person name="Martijn J."/>
            <person name="Lind A.E."/>
            <person name="van Eijk R."/>
            <person name="Schleper C."/>
            <person name="Guy L."/>
            <person name="Ettema T.J."/>
        </authorList>
    </citation>
    <scope>NUCLEOTIDE SEQUENCE</scope>
</reference>
<proteinExistence type="predicted"/>
<organism evidence="2">
    <name type="scientific">marine sediment metagenome</name>
    <dbReference type="NCBI Taxonomy" id="412755"/>
    <lineage>
        <taxon>unclassified sequences</taxon>
        <taxon>metagenomes</taxon>
        <taxon>ecological metagenomes</taxon>
    </lineage>
</organism>
<comment type="caution">
    <text evidence="2">The sequence shown here is derived from an EMBL/GenBank/DDBJ whole genome shotgun (WGS) entry which is preliminary data.</text>
</comment>
<gene>
    <name evidence="2" type="ORF">LCGC14_1494790</name>
</gene>
<protein>
    <submittedName>
        <fullName evidence="2">Uncharacterized protein</fullName>
    </submittedName>
</protein>
<name>A0A0F9M7B0_9ZZZZ</name>
<feature type="compositionally biased region" description="Basic and acidic residues" evidence="1">
    <location>
        <begin position="228"/>
        <end position="237"/>
    </location>
</feature>
<feature type="region of interest" description="Disordered" evidence="1">
    <location>
        <begin position="223"/>
        <end position="245"/>
    </location>
</feature>
<dbReference type="AlphaFoldDB" id="A0A0F9M7B0"/>
<feature type="non-terminal residue" evidence="2">
    <location>
        <position position="397"/>
    </location>
</feature>
<sequence>MELTAKFKLNDLQDSENIADLFKGDKGKEDLSKICLHVQSTFRTDKTSRQEWEKKMKAAEGLALQVTELKTYPFKKASNVKFPLLTIAAMQFQARAYSALVKAPDLVKYRVQGKDEDGKKAARADRISAHMSYQLLEEDEVWEEDHDKALMAVPILGCVFKKSYYDKTKGHNCSTLVLPKNLVVHYYAKSIEDTERKTEIIQLSPRAIKERQLRGIFSDFDLPNESIGEPKDTDKRQGITAPAEDVDSPRTLLEQHCYLDLDGDGYKEPYVVTVHKDTAKVYRIVSRFEKIKTEQSVKIEELQKRSKALAEGIQPVERPTPEDLANIQRAEQTLQGMKTEIEFLAQQKPKVLKIDPVEYYTKIPFIPSPDGGFYDLGFGTLLGPLNSSTNTLINQLI</sequence>
<evidence type="ECO:0000313" key="2">
    <source>
        <dbReference type="EMBL" id="KKM65092.1"/>
    </source>
</evidence>
<accession>A0A0F9M7B0</accession>